<dbReference type="EMBL" id="JARPUR010000005">
    <property type="protein sequence ID" value="KAK4875030.1"/>
    <property type="molecule type" value="Genomic_DNA"/>
</dbReference>
<sequence>MGNGKILKIKMAVKAVLINNLNNWQQIHQTLLNISEDLTQKAGTRAEASGLAKKMDCLETAFMTEFWGFILQRLNDTNKKLQSTEIDLTSVLQLYDSLINLMKSTRNEFDYFEKKTQDLSQLKVYGDKKRTTKRKRQHDELCGSEEAVFNPRENLRVNVFIVIVDNLKTQLEIRRNAYDEVNQKFQV</sequence>
<keyword evidence="2" id="KW-1185">Reference proteome</keyword>
<accession>A0AAN7Q0Q7</accession>
<dbReference type="AlphaFoldDB" id="A0AAN7Q0Q7"/>
<comment type="caution">
    <text evidence="1">The sequence shown here is derived from an EMBL/GenBank/DDBJ whole genome shotgun (WGS) entry which is preliminary data.</text>
</comment>
<evidence type="ECO:0000313" key="1">
    <source>
        <dbReference type="EMBL" id="KAK4875030.1"/>
    </source>
</evidence>
<reference evidence="2" key="1">
    <citation type="submission" date="2023-01" db="EMBL/GenBank/DDBJ databases">
        <title>Key to firefly adult light organ development and bioluminescence: homeobox transcription factors regulate luciferase expression and transportation to peroxisome.</title>
        <authorList>
            <person name="Fu X."/>
        </authorList>
    </citation>
    <scope>NUCLEOTIDE SEQUENCE [LARGE SCALE GENOMIC DNA]</scope>
</reference>
<gene>
    <name evidence="1" type="ORF">RN001_011452</name>
</gene>
<protein>
    <submittedName>
        <fullName evidence="1">Uncharacterized protein</fullName>
    </submittedName>
</protein>
<name>A0AAN7Q0Q7_9COLE</name>
<evidence type="ECO:0000313" key="2">
    <source>
        <dbReference type="Proteomes" id="UP001353858"/>
    </source>
</evidence>
<proteinExistence type="predicted"/>
<organism evidence="1 2">
    <name type="scientific">Aquatica leii</name>
    <dbReference type="NCBI Taxonomy" id="1421715"/>
    <lineage>
        <taxon>Eukaryota</taxon>
        <taxon>Metazoa</taxon>
        <taxon>Ecdysozoa</taxon>
        <taxon>Arthropoda</taxon>
        <taxon>Hexapoda</taxon>
        <taxon>Insecta</taxon>
        <taxon>Pterygota</taxon>
        <taxon>Neoptera</taxon>
        <taxon>Endopterygota</taxon>
        <taxon>Coleoptera</taxon>
        <taxon>Polyphaga</taxon>
        <taxon>Elateriformia</taxon>
        <taxon>Elateroidea</taxon>
        <taxon>Lampyridae</taxon>
        <taxon>Luciolinae</taxon>
        <taxon>Aquatica</taxon>
    </lineage>
</organism>
<dbReference type="Proteomes" id="UP001353858">
    <property type="component" value="Unassembled WGS sequence"/>
</dbReference>